<proteinExistence type="predicted"/>
<protein>
    <recommendedName>
        <fullName evidence="2">ESF1 RRM domain-containing protein</fullName>
    </recommendedName>
</protein>
<dbReference type="AlphaFoldDB" id="A0A8S9PBG5"/>
<dbReference type="Pfam" id="PF25121">
    <property type="entry name" value="RRM_ESF1"/>
    <property type="match status" value="1"/>
</dbReference>
<reference evidence="3" key="1">
    <citation type="submission" date="2019-12" db="EMBL/GenBank/DDBJ databases">
        <title>Genome sequencing and annotation of Brassica cretica.</title>
        <authorList>
            <person name="Studholme D.J."/>
            <person name="Sarris P."/>
        </authorList>
    </citation>
    <scope>NUCLEOTIDE SEQUENCE</scope>
    <source>
        <strain evidence="3">PFS-109/04</strain>
        <tissue evidence="3">Leaf</tissue>
    </source>
</reference>
<dbReference type="GO" id="GO:0003723">
    <property type="term" value="F:RNA binding"/>
    <property type="evidence" value="ECO:0007669"/>
    <property type="project" value="TreeGrafter"/>
</dbReference>
<feature type="compositionally biased region" description="Acidic residues" evidence="1">
    <location>
        <begin position="133"/>
        <end position="142"/>
    </location>
</feature>
<dbReference type="InterPro" id="IPR056750">
    <property type="entry name" value="RRM_ESF1"/>
</dbReference>
<name>A0A8S9PBG5_BRACR</name>
<dbReference type="GO" id="GO:0006364">
    <property type="term" value="P:rRNA processing"/>
    <property type="evidence" value="ECO:0007669"/>
    <property type="project" value="InterPro"/>
</dbReference>
<evidence type="ECO:0000313" key="4">
    <source>
        <dbReference type="Proteomes" id="UP000712600"/>
    </source>
</evidence>
<dbReference type="InterPro" id="IPR039754">
    <property type="entry name" value="Esf1"/>
</dbReference>
<evidence type="ECO:0000313" key="3">
    <source>
        <dbReference type="EMBL" id="KAF3511501.1"/>
    </source>
</evidence>
<sequence>MGSKKTNEVEMVIMGETQRDLIRGHDFAEQLKYLESRHGELTELMRKISAQEHVIKRMKLSMLDYLEAVNSVGSRCVNPKYRERNSETGYRDWRYVSVLSVAVYPTEFGLERMKHEEMHGPATDVVDEKKEDNGDEEKEDEDVKNERLCAYLKSTLKYYFAVAECDSSATADYLYSSCDGIELVRSSIKLDLRFIPDSMDFNHPPLELQALQMSKVTVSWDEDEPHRVKTLNLQFSPGQERLDIRCKDHIKTTRDVADPKRRLLQFDVQEICDNFEKGMMKALKDISKSHKKSTSTRASVAEPSLIISEKPKELTVLQPEHPSSLVLSQQVLSLIRRTNLAQSLMKKQQASPQSSWRAIYALIPAQLLPLSPDLQEHYRPWHVLKSLLNNCVVLSFDDIVVYNTCFEKHIKPLISDPQSELTLLCSTERKFDFLFEQVYVLVWTSWNQLKQSVDELKPAKVDELDELTVLSDTTLELYELSDTTLELSELSDTEDGAGLAAGRNEPCSA</sequence>
<feature type="domain" description="ESF1 RRM" evidence="2">
    <location>
        <begin position="97"/>
        <end position="207"/>
    </location>
</feature>
<feature type="region of interest" description="Disordered" evidence="1">
    <location>
        <begin position="119"/>
        <end position="142"/>
    </location>
</feature>
<dbReference type="PANTHER" id="PTHR12202:SF0">
    <property type="entry name" value="ESF1 HOMOLOG"/>
    <property type="match status" value="1"/>
</dbReference>
<dbReference type="Proteomes" id="UP000712600">
    <property type="component" value="Unassembled WGS sequence"/>
</dbReference>
<evidence type="ECO:0000256" key="1">
    <source>
        <dbReference type="SAM" id="MobiDB-lite"/>
    </source>
</evidence>
<comment type="caution">
    <text evidence="3">The sequence shown here is derived from an EMBL/GenBank/DDBJ whole genome shotgun (WGS) entry which is preliminary data.</text>
</comment>
<accession>A0A8S9PBG5</accession>
<evidence type="ECO:0000259" key="2">
    <source>
        <dbReference type="Pfam" id="PF25121"/>
    </source>
</evidence>
<organism evidence="3 4">
    <name type="scientific">Brassica cretica</name>
    <name type="common">Mustard</name>
    <dbReference type="NCBI Taxonomy" id="69181"/>
    <lineage>
        <taxon>Eukaryota</taxon>
        <taxon>Viridiplantae</taxon>
        <taxon>Streptophyta</taxon>
        <taxon>Embryophyta</taxon>
        <taxon>Tracheophyta</taxon>
        <taxon>Spermatophyta</taxon>
        <taxon>Magnoliopsida</taxon>
        <taxon>eudicotyledons</taxon>
        <taxon>Gunneridae</taxon>
        <taxon>Pentapetalae</taxon>
        <taxon>rosids</taxon>
        <taxon>malvids</taxon>
        <taxon>Brassicales</taxon>
        <taxon>Brassicaceae</taxon>
        <taxon>Brassiceae</taxon>
        <taxon>Brassica</taxon>
    </lineage>
</organism>
<dbReference type="PANTHER" id="PTHR12202">
    <property type="entry name" value="ESF1 HOMOLOG"/>
    <property type="match status" value="1"/>
</dbReference>
<gene>
    <name evidence="3" type="ORF">F2Q69_00002914</name>
</gene>
<dbReference type="EMBL" id="QGKX02001521">
    <property type="protein sequence ID" value="KAF3511501.1"/>
    <property type="molecule type" value="Genomic_DNA"/>
</dbReference>